<proteinExistence type="predicted"/>
<accession>A0A1I7ZUU5</accession>
<dbReference type="AlphaFoldDB" id="A0A1I7ZUU5"/>
<dbReference type="WBParaSite" id="L893_g30143.t1">
    <property type="protein sequence ID" value="L893_g30143.t1"/>
    <property type="gene ID" value="L893_g30143"/>
</dbReference>
<protein>
    <submittedName>
        <fullName evidence="2">50S ribosomal protein L23</fullName>
    </submittedName>
</protein>
<evidence type="ECO:0000313" key="2">
    <source>
        <dbReference type="WBParaSite" id="L893_g30143.t1"/>
    </source>
</evidence>
<name>A0A1I7ZUU5_9BILA</name>
<reference evidence="2" key="1">
    <citation type="submission" date="2016-11" db="UniProtKB">
        <authorList>
            <consortium name="WormBaseParasite"/>
        </authorList>
    </citation>
    <scope>IDENTIFICATION</scope>
</reference>
<evidence type="ECO:0000313" key="1">
    <source>
        <dbReference type="Proteomes" id="UP000095287"/>
    </source>
</evidence>
<sequence length="72" mass="8312">MAQARATVRRKSKRAYMVESIAKSTLAAHFLAVGVELRAREVILRVTDKKNDQVIRVKLKESFRIFLWQKGP</sequence>
<dbReference type="Proteomes" id="UP000095287">
    <property type="component" value="Unplaced"/>
</dbReference>
<keyword evidence="1" id="KW-1185">Reference proteome</keyword>
<organism evidence="1 2">
    <name type="scientific">Steinernema glaseri</name>
    <dbReference type="NCBI Taxonomy" id="37863"/>
    <lineage>
        <taxon>Eukaryota</taxon>
        <taxon>Metazoa</taxon>
        <taxon>Ecdysozoa</taxon>
        <taxon>Nematoda</taxon>
        <taxon>Chromadorea</taxon>
        <taxon>Rhabditida</taxon>
        <taxon>Tylenchina</taxon>
        <taxon>Panagrolaimomorpha</taxon>
        <taxon>Strongyloidoidea</taxon>
        <taxon>Steinernematidae</taxon>
        <taxon>Steinernema</taxon>
    </lineage>
</organism>